<reference evidence="2 3" key="1">
    <citation type="submission" date="2024-06" db="EMBL/GenBank/DDBJ databases">
        <authorList>
            <person name="Kraege A."/>
            <person name="Thomma B."/>
        </authorList>
    </citation>
    <scope>NUCLEOTIDE SEQUENCE [LARGE SCALE GENOMIC DNA]</scope>
</reference>
<keyword evidence="1" id="KW-1133">Transmembrane helix</keyword>
<organism evidence="2 3">
    <name type="scientific">Coccomyxa viridis</name>
    <dbReference type="NCBI Taxonomy" id="1274662"/>
    <lineage>
        <taxon>Eukaryota</taxon>
        <taxon>Viridiplantae</taxon>
        <taxon>Chlorophyta</taxon>
        <taxon>core chlorophytes</taxon>
        <taxon>Trebouxiophyceae</taxon>
        <taxon>Trebouxiophyceae incertae sedis</taxon>
        <taxon>Coccomyxaceae</taxon>
        <taxon>Coccomyxa</taxon>
    </lineage>
</organism>
<proteinExistence type="predicted"/>
<feature type="transmembrane region" description="Helical" evidence="1">
    <location>
        <begin position="37"/>
        <end position="56"/>
    </location>
</feature>
<feature type="transmembrane region" description="Helical" evidence="1">
    <location>
        <begin position="68"/>
        <end position="89"/>
    </location>
</feature>
<dbReference type="Proteomes" id="UP001497392">
    <property type="component" value="Unassembled WGS sequence"/>
</dbReference>
<keyword evidence="1" id="KW-0812">Transmembrane</keyword>
<evidence type="ECO:0000313" key="2">
    <source>
        <dbReference type="EMBL" id="CAL5224118.1"/>
    </source>
</evidence>
<evidence type="ECO:0000256" key="1">
    <source>
        <dbReference type="SAM" id="Phobius"/>
    </source>
</evidence>
<accession>A0ABP1FW53</accession>
<protein>
    <submittedName>
        <fullName evidence="2">G6750 protein</fullName>
    </submittedName>
</protein>
<dbReference type="EMBL" id="CAXHTA020000010">
    <property type="protein sequence ID" value="CAL5224118.1"/>
    <property type="molecule type" value="Genomic_DNA"/>
</dbReference>
<name>A0ABP1FW53_9CHLO</name>
<evidence type="ECO:0000313" key="3">
    <source>
        <dbReference type="Proteomes" id="UP001497392"/>
    </source>
</evidence>
<comment type="caution">
    <text evidence="2">The sequence shown here is derived from an EMBL/GenBank/DDBJ whole genome shotgun (WGS) entry which is preliminary data.</text>
</comment>
<sequence>MAPASRNFESLTARILNDLDKGNEDIRVVGVLGEACWANIWILNAIAAALCLWLLTCQARMASRGRRAITASLGAIMALCVMISIVMVAQPAALLATDMTLSKGLMKAGKVYGLAEEALVGVQQELEARLQPPQDLQDTLYKAKDGLPVPPDPVKSALDAFAKQALGNIVAPAVQGMQAAVQKGLDSQAASLTEHNDALAQLIALLEQVDATSAAQQSQHSVQQCSAPCVDLRQYSILHSSACICAQGSLAGMRVDADEAARHAGRAILGGGLAFMGYLALLCQCLVTCGQVRGGGGGGHAKQQYQQLPLQEDGVAVSGQKRPGNCEDGSAILELTATAAEIV</sequence>
<gene>
    <name evidence="2" type="primary">g6750</name>
    <name evidence="2" type="ORF">VP750_LOCUS5777</name>
</gene>
<keyword evidence="1" id="KW-0472">Membrane</keyword>
<keyword evidence="3" id="KW-1185">Reference proteome</keyword>